<dbReference type="Proteomes" id="UP000248627">
    <property type="component" value="Unassembled WGS sequence"/>
</dbReference>
<dbReference type="PANTHER" id="PTHR44846">
    <property type="entry name" value="MANNOSYL-D-GLYCERATE TRANSPORT/METABOLISM SYSTEM REPRESSOR MNGR-RELATED"/>
    <property type="match status" value="1"/>
</dbReference>
<proteinExistence type="predicted"/>
<dbReference type="Gene3D" id="1.10.10.10">
    <property type="entry name" value="Winged helix-like DNA-binding domain superfamily/Winged helix DNA-binding domain"/>
    <property type="match status" value="1"/>
</dbReference>
<dbReference type="PRINTS" id="PR00035">
    <property type="entry name" value="HTHGNTR"/>
</dbReference>
<evidence type="ECO:0000313" key="6">
    <source>
        <dbReference type="EMBL" id="PZG00070.1"/>
    </source>
</evidence>
<dbReference type="InterPro" id="IPR036390">
    <property type="entry name" value="WH_DNA-bd_sf"/>
</dbReference>
<evidence type="ECO:0000256" key="2">
    <source>
        <dbReference type="ARBA" id="ARBA00023125"/>
    </source>
</evidence>
<evidence type="ECO:0000256" key="4">
    <source>
        <dbReference type="SAM" id="MobiDB-lite"/>
    </source>
</evidence>
<evidence type="ECO:0000256" key="3">
    <source>
        <dbReference type="ARBA" id="ARBA00023163"/>
    </source>
</evidence>
<evidence type="ECO:0000313" key="7">
    <source>
        <dbReference type="Proteomes" id="UP000248627"/>
    </source>
</evidence>
<dbReference type="SMART" id="SM00345">
    <property type="entry name" value="HTH_GNTR"/>
    <property type="match status" value="1"/>
</dbReference>
<dbReference type="GO" id="GO:0003700">
    <property type="term" value="F:DNA-binding transcription factor activity"/>
    <property type="evidence" value="ECO:0007669"/>
    <property type="project" value="InterPro"/>
</dbReference>
<dbReference type="OrthoDB" id="3207674at2"/>
<feature type="region of interest" description="Disordered" evidence="4">
    <location>
        <begin position="157"/>
        <end position="177"/>
    </location>
</feature>
<gene>
    <name evidence="6" type="ORF">C1I93_03845</name>
</gene>
<keyword evidence="1" id="KW-0805">Transcription regulation</keyword>
<dbReference type="CDD" id="cd07377">
    <property type="entry name" value="WHTH_GntR"/>
    <property type="match status" value="1"/>
</dbReference>
<dbReference type="EMBL" id="POTX01000014">
    <property type="protein sequence ID" value="PZG00070.1"/>
    <property type="molecule type" value="Genomic_DNA"/>
</dbReference>
<feature type="domain" description="HTH gntR-type" evidence="5">
    <location>
        <begin position="99"/>
        <end position="167"/>
    </location>
</feature>
<comment type="caution">
    <text evidence="6">The sequence shown here is derived from an EMBL/GenBank/DDBJ whole genome shotgun (WGS) entry which is preliminary data.</text>
</comment>
<feature type="region of interest" description="Disordered" evidence="4">
    <location>
        <begin position="1"/>
        <end position="66"/>
    </location>
</feature>
<dbReference type="SUPFAM" id="SSF46785">
    <property type="entry name" value="Winged helix' DNA-binding domain"/>
    <property type="match status" value="1"/>
</dbReference>
<sequence>MGRRPDRGHGAPSDTGRVGYRRATLYARPPPPAHQDAAPHARPGRRSTTPDTRRHPSRTLGNVPTSGRLVYTSKRCFRLALGKTSARYGDQVPTPHYGQPRYRAIADQLRERIESGAIPPGALLPAENVLTAEFRAARGTIRKAIAVLREEGFATTEHGRGTYATPQTDNPPDEAEASQRVMSADARLATLFQVEIGTTLIERENVIRQGEQVKKVIRAYHLHNTGQ</sequence>
<dbReference type="GO" id="GO:0045892">
    <property type="term" value="P:negative regulation of DNA-templated transcription"/>
    <property type="evidence" value="ECO:0007669"/>
    <property type="project" value="TreeGrafter"/>
</dbReference>
<dbReference type="Pfam" id="PF00392">
    <property type="entry name" value="GntR"/>
    <property type="match status" value="1"/>
</dbReference>
<dbReference type="GO" id="GO:0003677">
    <property type="term" value="F:DNA binding"/>
    <property type="evidence" value="ECO:0007669"/>
    <property type="project" value="UniProtKB-KW"/>
</dbReference>
<dbReference type="InterPro" id="IPR036388">
    <property type="entry name" value="WH-like_DNA-bd_sf"/>
</dbReference>
<keyword evidence="2" id="KW-0238">DNA-binding</keyword>
<evidence type="ECO:0000256" key="1">
    <source>
        <dbReference type="ARBA" id="ARBA00023015"/>
    </source>
</evidence>
<organism evidence="6 7">
    <name type="scientific">Micromonospora endophytica</name>
    <dbReference type="NCBI Taxonomy" id="515350"/>
    <lineage>
        <taxon>Bacteria</taxon>
        <taxon>Bacillati</taxon>
        <taxon>Actinomycetota</taxon>
        <taxon>Actinomycetes</taxon>
        <taxon>Micromonosporales</taxon>
        <taxon>Micromonosporaceae</taxon>
        <taxon>Micromonospora</taxon>
    </lineage>
</organism>
<keyword evidence="3" id="KW-0804">Transcription</keyword>
<reference evidence="6 7" key="1">
    <citation type="submission" date="2018-01" db="EMBL/GenBank/DDBJ databases">
        <title>Draft genome sequence of Jishengella endophytica.</title>
        <authorList>
            <person name="Sahin N."/>
            <person name="Ay H."/>
            <person name="Saygin H."/>
        </authorList>
    </citation>
    <scope>NUCLEOTIDE SEQUENCE [LARGE SCALE GENOMIC DNA]</scope>
    <source>
        <strain evidence="6 7">DSM 45430</strain>
    </source>
</reference>
<keyword evidence="7" id="KW-1185">Reference proteome</keyword>
<evidence type="ECO:0000259" key="5">
    <source>
        <dbReference type="PROSITE" id="PS50949"/>
    </source>
</evidence>
<dbReference type="InterPro" id="IPR000524">
    <property type="entry name" value="Tscrpt_reg_HTH_GntR"/>
</dbReference>
<dbReference type="PROSITE" id="PS50949">
    <property type="entry name" value="HTH_GNTR"/>
    <property type="match status" value="1"/>
</dbReference>
<protein>
    <recommendedName>
        <fullName evidence="5">HTH gntR-type domain-containing protein</fullName>
    </recommendedName>
</protein>
<dbReference type="InterPro" id="IPR050679">
    <property type="entry name" value="Bact_HTH_transcr_reg"/>
</dbReference>
<dbReference type="AlphaFoldDB" id="A0A2W2DH33"/>
<name>A0A2W2DH33_9ACTN</name>
<accession>A0A2W2DH33</accession>
<dbReference type="PANTHER" id="PTHR44846:SF17">
    <property type="entry name" value="GNTR-FAMILY TRANSCRIPTIONAL REGULATOR"/>
    <property type="match status" value="1"/>
</dbReference>